<name>A0A2G5HDA8_CERBT</name>
<proteinExistence type="predicted"/>
<dbReference type="GO" id="GO:0005829">
    <property type="term" value="C:cytosol"/>
    <property type="evidence" value="ECO:0007669"/>
    <property type="project" value="TreeGrafter"/>
</dbReference>
<feature type="domain" description="Nudix hydrolase" evidence="2">
    <location>
        <begin position="10"/>
        <end position="157"/>
    </location>
</feature>
<comment type="caution">
    <text evidence="3">The sequence shown here is derived from an EMBL/GenBank/DDBJ whole genome shotgun (WGS) entry which is preliminary data.</text>
</comment>
<dbReference type="OrthoDB" id="447842at2759"/>
<evidence type="ECO:0000259" key="2">
    <source>
        <dbReference type="PROSITE" id="PS51462"/>
    </source>
</evidence>
<accession>A0A2G5HDA8</accession>
<reference evidence="3 4" key="1">
    <citation type="submission" date="2015-10" db="EMBL/GenBank/DDBJ databases">
        <title>The cercosporin biosynthetic gene cluster was horizontally transferred to several fungal lineages and shown to be expanded in Cercospora beticola based on microsynteny with recipient genomes.</title>
        <authorList>
            <person name="De Jonge R."/>
            <person name="Ebert M.K."/>
            <person name="Suttle J.C."/>
            <person name="Jurick Ii W.M."/>
            <person name="Secor G.A."/>
            <person name="Thomma B.P."/>
            <person name="Van De Peer Y."/>
            <person name="Bolton M.D."/>
        </authorList>
    </citation>
    <scope>NUCLEOTIDE SEQUENCE [LARGE SCALE GENOMIC DNA]</scope>
    <source>
        <strain evidence="3 4">09-40</strain>
    </source>
</reference>
<sequence>MSSTQSAPPTVRVGVGVFILSPSHTKHPSNPTFLLGLRKGSHGSGTYALPGGHLEFNETFSSCAIREVLEETGLRIKEPEFLTATNDIMETENKHYVTIFMCCEREDEEQEAENLEVEKCEGWEWVSWEEMKRGWEDGAAEGDVAKRKKLFTPLVNLIRQRPEVVPSYS</sequence>
<evidence type="ECO:0000256" key="1">
    <source>
        <dbReference type="ARBA" id="ARBA00022801"/>
    </source>
</evidence>
<dbReference type="PROSITE" id="PS00893">
    <property type="entry name" value="NUDIX_BOX"/>
    <property type="match status" value="1"/>
</dbReference>
<evidence type="ECO:0000313" key="3">
    <source>
        <dbReference type="EMBL" id="PIA90509.1"/>
    </source>
</evidence>
<dbReference type="GO" id="GO:0006203">
    <property type="term" value="P:dGTP catabolic process"/>
    <property type="evidence" value="ECO:0007669"/>
    <property type="project" value="TreeGrafter"/>
</dbReference>
<gene>
    <name evidence="3" type="ORF">CB0940_11562</name>
</gene>
<dbReference type="FunFam" id="3.90.79.10:FF:000060">
    <property type="entry name" value="Nudix hydrolase 1"/>
    <property type="match status" value="1"/>
</dbReference>
<dbReference type="PROSITE" id="PS51462">
    <property type="entry name" value="NUDIX"/>
    <property type="match status" value="1"/>
</dbReference>
<dbReference type="InterPro" id="IPR020084">
    <property type="entry name" value="NUDIX_hydrolase_CS"/>
</dbReference>
<dbReference type="InterPro" id="IPR000086">
    <property type="entry name" value="NUDIX_hydrolase_dom"/>
</dbReference>
<dbReference type="AlphaFoldDB" id="A0A2G5HDA8"/>
<dbReference type="PANTHER" id="PTHR16099:SF5">
    <property type="entry name" value="NUCLEOTIDE TRIPHOSPHATE DIPHOSPHATASE NUDT15"/>
    <property type="match status" value="1"/>
</dbReference>
<dbReference type="Gene3D" id="3.90.79.10">
    <property type="entry name" value="Nucleoside Triphosphate Pyrophosphohydrolase"/>
    <property type="match status" value="1"/>
</dbReference>
<dbReference type="GO" id="GO:0035539">
    <property type="term" value="F:8-oxo-7,8-dihydrodeoxyguanosine triphosphate pyrophosphatase activity"/>
    <property type="evidence" value="ECO:0007669"/>
    <property type="project" value="TreeGrafter"/>
</dbReference>
<dbReference type="PANTHER" id="PTHR16099">
    <property type="entry name" value="8-OXO-DGTP DIPHOSPHATES NUDT15"/>
    <property type="match status" value="1"/>
</dbReference>
<keyword evidence="1" id="KW-0378">Hydrolase</keyword>
<dbReference type="SUPFAM" id="SSF55811">
    <property type="entry name" value="Nudix"/>
    <property type="match status" value="1"/>
</dbReference>
<dbReference type="Pfam" id="PF00293">
    <property type="entry name" value="NUDIX"/>
    <property type="match status" value="1"/>
</dbReference>
<protein>
    <submittedName>
        <fullName evidence="3">Putative 8-oxo-dGTP diphosphatase NUDT15</fullName>
    </submittedName>
</protein>
<dbReference type="EMBL" id="LKMD01000107">
    <property type="protein sequence ID" value="PIA90509.1"/>
    <property type="molecule type" value="Genomic_DNA"/>
</dbReference>
<evidence type="ECO:0000313" key="4">
    <source>
        <dbReference type="Proteomes" id="UP000230605"/>
    </source>
</evidence>
<organism evidence="3 4">
    <name type="scientific">Cercospora beticola</name>
    <name type="common">Sugarbeet leaf spot fungus</name>
    <dbReference type="NCBI Taxonomy" id="122368"/>
    <lineage>
        <taxon>Eukaryota</taxon>
        <taxon>Fungi</taxon>
        <taxon>Dikarya</taxon>
        <taxon>Ascomycota</taxon>
        <taxon>Pezizomycotina</taxon>
        <taxon>Dothideomycetes</taxon>
        <taxon>Dothideomycetidae</taxon>
        <taxon>Mycosphaerellales</taxon>
        <taxon>Mycosphaerellaceae</taxon>
        <taxon>Cercospora</taxon>
    </lineage>
</organism>
<dbReference type="InterPro" id="IPR015797">
    <property type="entry name" value="NUDIX_hydrolase-like_dom_sf"/>
</dbReference>
<dbReference type="CDD" id="cd04678">
    <property type="entry name" value="NUDIX_MTH2_Nudt15"/>
    <property type="match status" value="1"/>
</dbReference>
<dbReference type="Proteomes" id="UP000230605">
    <property type="component" value="Chromosome 9"/>
</dbReference>